<reference evidence="1 2" key="1">
    <citation type="submission" date="2018-08" db="EMBL/GenBank/DDBJ databases">
        <title>Mucilaginibacter sp. MYSH2.</title>
        <authorList>
            <person name="Seo T."/>
        </authorList>
    </citation>
    <scope>NUCLEOTIDE SEQUENCE [LARGE SCALE GENOMIC DNA]</scope>
    <source>
        <strain evidence="1 2">MYSH2</strain>
    </source>
</reference>
<evidence type="ECO:0000313" key="1">
    <source>
        <dbReference type="EMBL" id="RFZ95432.1"/>
    </source>
</evidence>
<dbReference type="EMBL" id="QWDC01000001">
    <property type="protein sequence ID" value="RFZ95432.1"/>
    <property type="molecule type" value="Genomic_DNA"/>
</dbReference>
<dbReference type="RefSeq" id="WP_117390995.1">
    <property type="nucleotide sequence ID" value="NZ_QWDC01000001.1"/>
</dbReference>
<dbReference type="Proteomes" id="UP000264217">
    <property type="component" value="Unassembled WGS sequence"/>
</dbReference>
<gene>
    <name evidence="1" type="ORF">D0C36_07890</name>
</gene>
<evidence type="ECO:0008006" key="3">
    <source>
        <dbReference type="Google" id="ProtNLM"/>
    </source>
</evidence>
<sequence>MKVKHLLPLAAIALASCTQKPATTSAVEEKPVSPMVGTWKLVSAITVTKGDTVKDYPVPNQEMLKVLNDTHFAFMRHDLSHGKGKDATYTAGGGTYDYKDGKYTEHLAYLNAREWEGKDFDFTVQFKGDTLIQKGIEKIDSLNINHEITETYVKQK</sequence>
<organism evidence="1 2">
    <name type="scientific">Mucilaginibacter conchicola</name>
    <dbReference type="NCBI Taxonomy" id="2303333"/>
    <lineage>
        <taxon>Bacteria</taxon>
        <taxon>Pseudomonadati</taxon>
        <taxon>Bacteroidota</taxon>
        <taxon>Sphingobacteriia</taxon>
        <taxon>Sphingobacteriales</taxon>
        <taxon>Sphingobacteriaceae</taxon>
        <taxon>Mucilaginibacter</taxon>
    </lineage>
</organism>
<comment type="caution">
    <text evidence="1">The sequence shown here is derived from an EMBL/GenBank/DDBJ whole genome shotgun (WGS) entry which is preliminary data.</text>
</comment>
<evidence type="ECO:0000313" key="2">
    <source>
        <dbReference type="Proteomes" id="UP000264217"/>
    </source>
</evidence>
<proteinExistence type="predicted"/>
<dbReference type="PROSITE" id="PS51257">
    <property type="entry name" value="PROKAR_LIPOPROTEIN"/>
    <property type="match status" value="1"/>
</dbReference>
<name>A0A372NZI7_9SPHI</name>
<dbReference type="AlphaFoldDB" id="A0A372NZI7"/>
<protein>
    <recommendedName>
        <fullName evidence="3">Lipocalin-like domain-containing protein</fullName>
    </recommendedName>
</protein>
<dbReference type="Gene3D" id="2.40.128.490">
    <property type="entry name" value="Uncharacterised protein PF14869, DUF4488"/>
    <property type="match status" value="1"/>
</dbReference>
<dbReference type="OrthoDB" id="1493972at2"/>
<accession>A0A372NZI7</accession>
<keyword evidence="2" id="KW-1185">Reference proteome</keyword>